<dbReference type="Proteomes" id="UP000184088">
    <property type="component" value="Unassembled WGS sequence"/>
</dbReference>
<accession>A0A1M4Y7I3</accession>
<evidence type="ECO:0000313" key="1">
    <source>
        <dbReference type="EMBL" id="SHF01767.1"/>
    </source>
</evidence>
<dbReference type="Pfam" id="PF09661">
    <property type="entry name" value="DUF2398"/>
    <property type="match status" value="1"/>
</dbReference>
<organism evidence="1 2">
    <name type="scientific">Caldanaerobius fijiensis DSM 17918</name>
    <dbReference type="NCBI Taxonomy" id="1121256"/>
    <lineage>
        <taxon>Bacteria</taxon>
        <taxon>Bacillati</taxon>
        <taxon>Bacillota</taxon>
        <taxon>Clostridia</taxon>
        <taxon>Thermoanaerobacterales</taxon>
        <taxon>Thermoanaerobacteraceae</taxon>
        <taxon>Caldanaerobius</taxon>
    </lineage>
</organism>
<protein>
    <submittedName>
        <fullName evidence="1">TIGR02678 family protein</fullName>
    </submittedName>
</protein>
<dbReference type="STRING" id="1121256.SAMN02746089_01162"/>
<dbReference type="NCBIfam" id="TIGR02678">
    <property type="entry name" value="TIGR02678 family protein"/>
    <property type="match status" value="1"/>
</dbReference>
<dbReference type="RefSeq" id="WP_073342787.1">
    <property type="nucleotide sequence ID" value="NZ_FQVH01000010.1"/>
</dbReference>
<dbReference type="OrthoDB" id="1654131at2"/>
<dbReference type="EMBL" id="FQVH01000010">
    <property type="protein sequence ID" value="SHF01767.1"/>
    <property type="molecule type" value="Genomic_DNA"/>
</dbReference>
<evidence type="ECO:0000313" key="2">
    <source>
        <dbReference type="Proteomes" id="UP000184088"/>
    </source>
</evidence>
<sequence>MEEVKILLENFWITRDDKDTFNRIRDNEPAIRAFVEEKLGYRLIVNPYLIKLEKIPAEPEEWMGIQTFQSPMDYAFFCLLLAFLEDKGPEDQFVLSNVTEYIETQYQGPEKVDWTLFQQRKSLVRVLNFAVEMGMIVVDDGSHERFSDNRETEVLYENTGLSRYFMRSLNKDINEDISIQELLDEERENARRHKAYRKLILSPAVYSNGPDDDVFNYIKNYRNTIEKDVEENLDARLHIHKTSAFLIFNDNKYMKAYLPDKNSNISDIVLQICSIIREKVEAGQLNVNSDDSITLTETEFYGIIEAVKEKFSQGWYKSYREKSINQLSNEIIEEMQLWKMIMWDEKLHSFTILPIAAKLIGEYPEDFDKGEDYDE</sequence>
<proteinExistence type="predicted"/>
<gene>
    <name evidence="1" type="ORF">SAMN02746089_01162</name>
</gene>
<name>A0A1M4Y7I3_9THEO</name>
<dbReference type="InterPro" id="IPR013494">
    <property type="entry name" value="CHP02678"/>
</dbReference>
<keyword evidence="2" id="KW-1185">Reference proteome</keyword>
<dbReference type="AlphaFoldDB" id="A0A1M4Y7I3"/>
<reference evidence="1 2" key="1">
    <citation type="submission" date="2016-11" db="EMBL/GenBank/DDBJ databases">
        <authorList>
            <person name="Jaros S."/>
            <person name="Januszkiewicz K."/>
            <person name="Wedrychowicz H."/>
        </authorList>
    </citation>
    <scope>NUCLEOTIDE SEQUENCE [LARGE SCALE GENOMIC DNA]</scope>
    <source>
        <strain evidence="1 2">DSM 17918</strain>
    </source>
</reference>